<reference evidence="1" key="2">
    <citation type="submission" date="2023-05" db="EMBL/GenBank/DDBJ databases">
        <authorList>
            <person name="Fouks B."/>
        </authorList>
    </citation>
    <scope>NUCLEOTIDE SEQUENCE</scope>
    <source>
        <strain evidence="1">Stay&amp;Tobe</strain>
        <tissue evidence="1">Testes</tissue>
    </source>
</reference>
<sequence length="146" mass="16436">NKTVPSTLTTIIWPNIQLFSNFLVVMKVDNGPAASWAWANYSRQVWLNRVDHCLCLALNFIFERMGKDRMAEPNFLVVMKVDNGPAASWAWGNRKLPPWPCSSSTVVIFRWRGADHGGSIGVSGAQSQEKYPTLSIHLKIKLKAQH</sequence>
<organism evidence="1 2">
    <name type="scientific">Diploptera punctata</name>
    <name type="common">Pacific beetle cockroach</name>
    <dbReference type="NCBI Taxonomy" id="6984"/>
    <lineage>
        <taxon>Eukaryota</taxon>
        <taxon>Metazoa</taxon>
        <taxon>Ecdysozoa</taxon>
        <taxon>Arthropoda</taxon>
        <taxon>Hexapoda</taxon>
        <taxon>Insecta</taxon>
        <taxon>Pterygota</taxon>
        <taxon>Neoptera</taxon>
        <taxon>Polyneoptera</taxon>
        <taxon>Dictyoptera</taxon>
        <taxon>Blattodea</taxon>
        <taxon>Blaberoidea</taxon>
        <taxon>Blaberidae</taxon>
        <taxon>Diplopterinae</taxon>
        <taxon>Diploptera</taxon>
    </lineage>
</organism>
<keyword evidence="2" id="KW-1185">Reference proteome</keyword>
<protein>
    <submittedName>
        <fullName evidence="1">Uncharacterized protein</fullName>
    </submittedName>
</protein>
<proteinExistence type="predicted"/>
<dbReference type="AlphaFoldDB" id="A0AAD8EA20"/>
<dbReference type="Proteomes" id="UP001233999">
    <property type="component" value="Unassembled WGS sequence"/>
</dbReference>
<feature type="non-terminal residue" evidence="1">
    <location>
        <position position="1"/>
    </location>
</feature>
<name>A0AAD8EA20_DIPPU</name>
<evidence type="ECO:0000313" key="2">
    <source>
        <dbReference type="Proteomes" id="UP001233999"/>
    </source>
</evidence>
<dbReference type="EMBL" id="JASPKZ010007772">
    <property type="protein sequence ID" value="KAJ9582673.1"/>
    <property type="molecule type" value="Genomic_DNA"/>
</dbReference>
<feature type="non-terminal residue" evidence="1">
    <location>
        <position position="146"/>
    </location>
</feature>
<accession>A0AAD8EA20</accession>
<gene>
    <name evidence="1" type="ORF">L9F63_022985</name>
</gene>
<comment type="caution">
    <text evidence="1">The sequence shown here is derived from an EMBL/GenBank/DDBJ whole genome shotgun (WGS) entry which is preliminary data.</text>
</comment>
<evidence type="ECO:0000313" key="1">
    <source>
        <dbReference type="EMBL" id="KAJ9582673.1"/>
    </source>
</evidence>
<reference evidence="1" key="1">
    <citation type="journal article" date="2023" name="IScience">
        <title>Live-bearing cockroach genome reveals convergent evolutionary mechanisms linked to viviparity in insects and beyond.</title>
        <authorList>
            <person name="Fouks B."/>
            <person name="Harrison M.C."/>
            <person name="Mikhailova A.A."/>
            <person name="Marchal E."/>
            <person name="English S."/>
            <person name="Carruthers M."/>
            <person name="Jennings E.C."/>
            <person name="Chiamaka E.L."/>
            <person name="Frigard R.A."/>
            <person name="Pippel M."/>
            <person name="Attardo G.M."/>
            <person name="Benoit J.B."/>
            <person name="Bornberg-Bauer E."/>
            <person name="Tobe S.S."/>
        </authorList>
    </citation>
    <scope>NUCLEOTIDE SEQUENCE</scope>
    <source>
        <strain evidence="1">Stay&amp;Tobe</strain>
    </source>
</reference>